<sequence>GAVSTQIRVTLWKADHFFKNKDNQYPIVLMRPEDRMEILLEALNELILLNNDKVVKTDGMVLFTCIKYDRIYLC</sequence>
<comment type="caution">
    <text evidence="1">The sequence shown here is derived from an EMBL/GenBank/DDBJ whole genome shotgun (WGS) entry which is preliminary data.</text>
</comment>
<gene>
    <name evidence="1" type="ORF">SMN809_LOCUS24962</name>
</gene>
<feature type="non-terminal residue" evidence="1">
    <location>
        <position position="1"/>
    </location>
</feature>
<dbReference type="AlphaFoldDB" id="A0A8S2TCD1"/>
<organism evidence="1 2">
    <name type="scientific">Rotaria magnacalcarata</name>
    <dbReference type="NCBI Taxonomy" id="392030"/>
    <lineage>
        <taxon>Eukaryota</taxon>
        <taxon>Metazoa</taxon>
        <taxon>Spiralia</taxon>
        <taxon>Gnathifera</taxon>
        <taxon>Rotifera</taxon>
        <taxon>Eurotatoria</taxon>
        <taxon>Bdelloidea</taxon>
        <taxon>Philodinida</taxon>
        <taxon>Philodinidae</taxon>
        <taxon>Rotaria</taxon>
    </lineage>
</organism>
<proteinExistence type="predicted"/>
<evidence type="ECO:0000313" key="1">
    <source>
        <dbReference type="EMBL" id="CAF4274086.1"/>
    </source>
</evidence>
<evidence type="ECO:0000313" key="2">
    <source>
        <dbReference type="Proteomes" id="UP000676336"/>
    </source>
</evidence>
<dbReference type="EMBL" id="CAJOBI010031312">
    <property type="protein sequence ID" value="CAF4274086.1"/>
    <property type="molecule type" value="Genomic_DNA"/>
</dbReference>
<reference evidence="1" key="1">
    <citation type="submission" date="2021-02" db="EMBL/GenBank/DDBJ databases">
        <authorList>
            <person name="Nowell W R."/>
        </authorList>
    </citation>
    <scope>NUCLEOTIDE SEQUENCE</scope>
</reference>
<dbReference type="Proteomes" id="UP000676336">
    <property type="component" value="Unassembled WGS sequence"/>
</dbReference>
<accession>A0A8S2TCD1</accession>
<protein>
    <submittedName>
        <fullName evidence="1">Uncharacterized protein</fullName>
    </submittedName>
</protein>
<name>A0A8S2TCD1_9BILA</name>